<dbReference type="PANTHER" id="PTHR36766:SF51">
    <property type="entry name" value="DISEASE RESISTANCE RPP13-LIKE PROTEIN 1"/>
    <property type="match status" value="1"/>
</dbReference>
<dbReference type="Gene3D" id="3.40.50.300">
    <property type="entry name" value="P-loop containing nucleotide triphosphate hydrolases"/>
    <property type="match status" value="1"/>
</dbReference>
<dbReference type="PRINTS" id="PR00364">
    <property type="entry name" value="DISEASERSIST"/>
</dbReference>
<keyword evidence="2" id="KW-0611">Plant defense</keyword>
<dbReference type="Pfam" id="PF23559">
    <property type="entry name" value="WHD_DRP"/>
    <property type="match status" value="1"/>
</dbReference>
<organism evidence="6 7">
    <name type="scientific">Salix suchowensis</name>
    <dbReference type="NCBI Taxonomy" id="1278906"/>
    <lineage>
        <taxon>Eukaryota</taxon>
        <taxon>Viridiplantae</taxon>
        <taxon>Streptophyta</taxon>
        <taxon>Embryophyta</taxon>
        <taxon>Tracheophyta</taxon>
        <taxon>Spermatophyta</taxon>
        <taxon>Magnoliopsida</taxon>
        <taxon>eudicotyledons</taxon>
        <taxon>Gunneridae</taxon>
        <taxon>Pentapetalae</taxon>
        <taxon>rosids</taxon>
        <taxon>fabids</taxon>
        <taxon>Malpighiales</taxon>
        <taxon>Salicaceae</taxon>
        <taxon>Saliceae</taxon>
        <taxon>Salix</taxon>
    </lineage>
</organism>
<evidence type="ECO:0000313" key="7">
    <source>
        <dbReference type="Proteomes" id="UP001141253"/>
    </source>
</evidence>
<dbReference type="Gene3D" id="1.10.10.10">
    <property type="entry name" value="Winged helix-like DNA-binding domain superfamily/Winged helix DNA-binding domain"/>
    <property type="match status" value="1"/>
</dbReference>
<dbReference type="Pfam" id="PF00931">
    <property type="entry name" value="NB-ARC"/>
    <property type="match status" value="1"/>
</dbReference>
<dbReference type="EMBL" id="JAPFFI010000013">
    <property type="protein sequence ID" value="KAJ6370703.1"/>
    <property type="molecule type" value="Genomic_DNA"/>
</dbReference>
<dbReference type="InterPro" id="IPR042197">
    <property type="entry name" value="Apaf_helical"/>
</dbReference>
<name>A0ABQ9B0T5_9ROSI</name>
<reference evidence="6" key="2">
    <citation type="journal article" date="2023" name="Int. J. Mol. Sci.">
        <title>De Novo Assembly and Annotation of 11 Diverse Shrub Willow (Salix) Genomes Reveals Novel Gene Organization in Sex-Linked Regions.</title>
        <authorList>
            <person name="Hyden B."/>
            <person name="Feng K."/>
            <person name="Yates T.B."/>
            <person name="Jawdy S."/>
            <person name="Cereghino C."/>
            <person name="Smart L.B."/>
            <person name="Muchero W."/>
        </authorList>
    </citation>
    <scope>NUCLEOTIDE SEQUENCE</scope>
    <source>
        <tissue evidence="6">Shoot tip</tissue>
    </source>
</reference>
<evidence type="ECO:0000259" key="5">
    <source>
        <dbReference type="Pfam" id="PF23598"/>
    </source>
</evidence>
<dbReference type="InterPro" id="IPR002182">
    <property type="entry name" value="NB-ARC"/>
</dbReference>
<evidence type="ECO:0008006" key="8">
    <source>
        <dbReference type="Google" id="ProtNLM"/>
    </source>
</evidence>
<feature type="domain" description="Disease resistance protein winged helix" evidence="4">
    <location>
        <begin position="301"/>
        <end position="369"/>
    </location>
</feature>
<accession>A0ABQ9B0T5</accession>
<evidence type="ECO:0000256" key="2">
    <source>
        <dbReference type="ARBA" id="ARBA00022821"/>
    </source>
</evidence>
<dbReference type="Gene3D" id="1.10.8.430">
    <property type="entry name" value="Helical domain of apoptotic protease-activating factors"/>
    <property type="match status" value="1"/>
</dbReference>
<protein>
    <recommendedName>
        <fullName evidence="8">NB-ARC domain-containing protein</fullName>
    </recommendedName>
</protein>
<reference evidence="6" key="1">
    <citation type="submission" date="2022-10" db="EMBL/GenBank/DDBJ databases">
        <authorList>
            <person name="Hyden B.L."/>
            <person name="Feng K."/>
            <person name="Yates T."/>
            <person name="Jawdy S."/>
            <person name="Smart L.B."/>
            <person name="Muchero W."/>
        </authorList>
    </citation>
    <scope>NUCLEOTIDE SEQUENCE</scope>
    <source>
        <tissue evidence="6">Shoot tip</tissue>
    </source>
</reference>
<dbReference type="Pfam" id="PF23598">
    <property type="entry name" value="LRR_14"/>
    <property type="match status" value="1"/>
</dbReference>
<dbReference type="InterPro" id="IPR036388">
    <property type="entry name" value="WH-like_DNA-bd_sf"/>
</dbReference>
<dbReference type="SUPFAM" id="SSF52058">
    <property type="entry name" value="L domain-like"/>
    <property type="match status" value="1"/>
</dbReference>
<evidence type="ECO:0000256" key="1">
    <source>
        <dbReference type="ARBA" id="ARBA00022737"/>
    </source>
</evidence>
<keyword evidence="7" id="KW-1185">Reference proteome</keyword>
<dbReference type="Gene3D" id="3.80.10.10">
    <property type="entry name" value="Ribonuclease Inhibitor"/>
    <property type="match status" value="3"/>
</dbReference>
<dbReference type="InterPro" id="IPR032675">
    <property type="entry name" value="LRR_dom_sf"/>
</dbReference>
<evidence type="ECO:0000259" key="4">
    <source>
        <dbReference type="Pfam" id="PF23559"/>
    </source>
</evidence>
<dbReference type="Proteomes" id="UP001141253">
    <property type="component" value="Chromosome 17"/>
</dbReference>
<dbReference type="PANTHER" id="PTHR36766">
    <property type="entry name" value="PLANT BROAD-SPECTRUM MILDEW RESISTANCE PROTEIN RPW8"/>
    <property type="match status" value="1"/>
</dbReference>
<keyword evidence="1" id="KW-0677">Repeat</keyword>
<gene>
    <name evidence="6" type="ORF">OIU77_001249</name>
</gene>
<dbReference type="InterPro" id="IPR027417">
    <property type="entry name" value="P-loop_NTPase"/>
</dbReference>
<proteinExistence type="predicted"/>
<dbReference type="InterPro" id="IPR055414">
    <property type="entry name" value="LRR_R13L4/SHOC2-like"/>
</dbReference>
<evidence type="ECO:0000259" key="3">
    <source>
        <dbReference type="Pfam" id="PF00931"/>
    </source>
</evidence>
<sequence length="964" mass="108514">MLESRARSLHLTEQRPSHERVPVTSLLAHPRVFGRDQYKEDIKKSLLSDDAEGESLQVIPIVGRPGIGKTTLARFVYHDDAVQKWFDLKAWVSVSQDLDVLKLTKNILKELGFSDCDSMPPNRLHCKLQEILKGNKLLLVLDDFWNDDPEECTFVITPLMAGAKGSKIIITTRERSGASSALQTLHPYLLQTLHPFLLPGISDDNCLLVFSEHAFSGPSCNARLQFENMFSSSVVRRCKGLPLTAKLLGGLLKSKTNVDEWRKILDSNIWDLRDDRGLPVLKVSYYCLPSHLRRCFAYCAILPKSHAFCKEEVVLLWMAEGFLLACGGNKEMKKAGYKYFEDLVSMSFFEQVSDNSPLFVMHDLTNDLAKFVSGEFAVCLDDGDSWKVSKKTRHVSYARTRSEDLNRVVGFDEVPNLRTLLLISRLFLANTSDEEIGDFLGRFQRLRVLSFLHGDTLPSSIGNLKQLWYLNLSGSSEHRLPETLCTLHNLQILILHGCNNLMELPTNLMKLINLFHLDIKGTRLQQMPPQMGKLSKLQTLTDFFVGRQNGSSIKELGELKCLEGKLRIWMLQNVDDAQDALGANLEGMRDLKKLDLRWSDDAYGSLDERVIHQLKPPVNLCCLVIVGYGGSRFPTWLTNSCLVDLRLSECHCSSLPPLGQLAFLKKLLIKAFDKVESVGCEFYRDCTSTSIPFNSLESLTFERMQQWCEWNPDVARSDQDRSFPCLQVLCISECPKLKGTLPSHLPSLKELTITECSQFVLSLPRPTTIMKMSLRDTSNDHPDHMVKLEKLNHGWQSLIVKSCNSDSLLKEMEQQGYFLTIQEMSIHCSSLRCFPVEHFPKLKQLDISGCSNLESLCLSDGASTSTSPLKLCEGSNMEDLSLFDCSSLKSVDCSLPSLVALKISCCRELGSFPALGLSSSPGVCLSSKLKSLDVHDCPKLLAHLEEMDLDVFSLECYELTHLPM</sequence>
<feature type="domain" description="NB-ARC" evidence="3">
    <location>
        <begin position="37"/>
        <end position="187"/>
    </location>
</feature>
<evidence type="ECO:0000313" key="6">
    <source>
        <dbReference type="EMBL" id="KAJ6370703.1"/>
    </source>
</evidence>
<comment type="caution">
    <text evidence="6">The sequence shown here is derived from an EMBL/GenBank/DDBJ whole genome shotgun (WGS) entry which is preliminary data.</text>
</comment>
<dbReference type="SUPFAM" id="SSF52047">
    <property type="entry name" value="RNI-like"/>
    <property type="match status" value="1"/>
</dbReference>
<dbReference type="SUPFAM" id="SSF52540">
    <property type="entry name" value="P-loop containing nucleoside triphosphate hydrolases"/>
    <property type="match status" value="1"/>
</dbReference>
<dbReference type="InterPro" id="IPR058922">
    <property type="entry name" value="WHD_DRP"/>
</dbReference>
<feature type="domain" description="Disease resistance R13L4/SHOC-2-like LRR" evidence="5">
    <location>
        <begin position="438"/>
        <end position="784"/>
    </location>
</feature>